<evidence type="ECO:0000313" key="1">
    <source>
        <dbReference type="EMBL" id="CAF4126181.1"/>
    </source>
</evidence>
<organism evidence="1 2">
    <name type="scientific">Adineta steineri</name>
    <dbReference type="NCBI Taxonomy" id="433720"/>
    <lineage>
        <taxon>Eukaryota</taxon>
        <taxon>Metazoa</taxon>
        <taxon>Spiralia</taxon>
        <taxon>Gnathifera</taxon>
        <taxon>Rotifera</taxon>
        <taxon>Eurotatoria</taxon>
        <taxon>Bdelloidea</taxon>
        <taxon>Adinetida</taxon>
        <taxon>Adinetidae</taxon>
        <taxon>Adineta</taxon>
    </lineage>
</organism>
<comment type="caution">
    <text evidence="1">The sequence shown here is derived from an EMBL/GenBank/DDBJ whole genome shotgun (WGS) entry which is preliminary data.</text>
</comment>
<dbReference type="Gene3D" id="2.60.120.920">
    <property type="match status" value="1"/>
</dbReference>
<gene>
    <name evidence="1" type="ORF">OXD698_LOCUS36761</name>
</gene>
<accession>A0A819WHY1</accession>
<dbReference type="Proteomes" id="UP000663844">
    <property type="component" value="Unassembled WGS sequence"/>
</dbReference>
<dbReference type="AlphaFoldDB" id="A0A819WHY1"/>
<reference evidence="1" key="1">
    <citation type="submission" date="2021-02" db="EMBL/GenBank/DDBJ databases">
        <authorList>
            <person name="Nowell W R."/>
        </authorList>
    </citation>
    <scope>NUCLEOTIDE SEQUENCE</scope>
</reference>
<evidence type="ECO:0000313" key="2">
    <source>
        <dbReference type="Proteomes" id="UP000663844"/>
    </source>
</evidence>
<proteinExistence type="predicted"/>
<name>A0A819WHY1_9BILA</name>
<dbReference type="InterPro" id="IPR043136">
    <property type="entry name" value="B30.2/SPRY_sf"/>
</dbReference>
<dbReference type="EMBL" id="CAJOAZ010006180">
    <property type="protein sequence ID" value="CAF4126181.1"/>
    <property type="molecule type" value="Genomic_DNA"/>
</dbReference>
<protein>
    <submittedName>
        <fullName evidence="1">Uncharacterized protein</fullName>
    </submittedName>
</protein>
<sequence length="254" mass="30153">MEKLIQQSKDNFNKSINKIGEQIEKSEEIKNFSEIQIKQWKQQLNNLQFGYQEHFHIQVENSDQISLIKITQKRKQHLDGHEQIDKKMKIELNNDRFDETLGNGEYFENNLLVESPNEMRSIISGKNLYFNGKHSLQFQIENVFYDRLDMFFGLMKSKEIIKLYVDQMDSVHGFWSSGYLVQNGKRSGHCGERRWIQGDSITMIIDCQLRSIHLENKRNHWSQDIPINTRLCPLPWKFMIIIKGCRLRLINNSS</sequence>